<name>A0A8S5SXM0_9CAUD</name>
<sequence length="33" mass="3768">MLKTACCGMCRRLWSMPAQSSVWVSTFRVNGEM</sequence>
<reference evidence="1" key="1">
    <citation type="journal article" date="2021" name="Proc. Natl. Acad. Sci. U.S.A.">
        <title>A Catalog of Tens of Thousands of Viruses from Human Metagenomes Reveals Hidden Associations with Chronic Diseases.</title>
        <authorList>
            <person name="Tisza M.J."/>
            <person name="Buck C.B."/>
        </authorList>
    </citation>
    <scope>NUCLEOTIDE SEQUENCE</scope>
    <source>
        <strain evidence="1">CtDIL13</strain>
    </source>
</reference>
<organism evidence="1">
    <name type="scientific">Siphoviridae sp. ctDIL13</name>
    <dbReference type="NCBI Taxonomy" id="2827811"/>
    <lineage>
        <taxon>Viruses</taxon>
        <taxon>Duplodnaviria</taxon>
        <taxon>Heunggongvirae</taxon>
        <taxon>Uroviricota</taxon>
        <taxon>Caudoviricetes</taxon>
    </lineage>
</organism>
<protein>
    <submittedName>
        <fullName evidence="1">Uncharacterized protein</fullName>
    </submittedName>
</protein>
<proteinExistence type="predicted"/>
<dbReference type="EMBL" id="BK032701">
    <property type="protein sequence ID" value="DAF55852.1"/>
    <property type="molecule type" value="Genomic_DNA"/>
</dbReference>
<accession>A0A8S5SXM0</accession>
<evidence type="ECO:0000313" key="1">
    <source>
        <dbReference type="EMBL" id="DAF55852.1"/>
    </source>
</evidence>